<evidence type="ECO:0000256" key="1">
    <source>
        <dbReference type="ARBA" id="ARBA00007355"/>
    </source>
</evidence>
<comment type="similarity">
    <text evidence="1">Belongs to the complex I NDUFA12 subunit family.</text>
</comment>
<evidence type="ECO:0000313" key="3">
    <source>
        <dbReference type="EMBL" id="AAW27690.1"/>
    </source>
</evidence>
<dbReference type="InterPro" id="IPR007763">
    <property type="entry name" value="NDUFA12"/>
</dbReference>
<dbReference type="GO" id="GO:0005739">
    <property type="term" value="C:mitochondrion"/>
    <property type="evidence" value="ECO:0007669"/>
    <property type="project" value="TreeGrafter"/>
</dbReference>
<dbReference type="PANTHER" id="PTHR32470:SF2">
    <property type="entry name" value="NADH DEHYDROGENASE [UBIQUINONE] 1 ALPHA SUBCOMPLEX ASSEMBLY FACTOR 2"/>
    <property type="match status" value="1"/>
</dbReference>
<dbReference type="GO" id="GO:0032981">
    <property type="term" value="P:mitochondrial respiratory chain complex I assembly"/>
    <property type="evidence" value="ECO:0007669"/>
    <property type="project" value="TreeGrafter"/>
</dbReference>
<organism evidence="3">
    <name type="scientific">Schistosoma japonicum</name>
    <name type="common">Blood fluke</name>
    <dbReference type="NCBI Taxonomy" id="6182"/>
    <lineage>
        <taxon>Eukaryota</taxon>
        <taxon>Metazoa</taxon>
        <taxon>Spiralia</taxon>
        <taxon>Lophotrochozoa</taxon>
        <taxon>Platyhelminthes</taxon>
        <taxon>Trematoda</taxon>
        <taxon>Digenea</taxon>
        <taxon>Strigeidida</taxon>
        <taxon>Schistosomatoidea</taxon>
        <taxon>Schistosomatidae</taxon>
        <taxon>Schistosoma</taxon>
    </lineage>
</organism>
<protein>
    <submittedName>
        <fullName evidence="3">SJCHGC04924 protein</fullName>
    </submittedName>
</protein>
<proteinExistence type="evidence at transcript level"/>
<dbReference type="AlphaFoldDB" id="Q5D916"/>
<sequence>MAQHTCVKKLWRISTPILSFCIHSTHRFILYNTEKTIMTTSNMNRSVLHQIFLTLRTVLYRKQPRLVGTDKSGNRYFEAPPNEKSEHIHLSKLPKRFFLIPGQKKLEYSHENNHVDMSSIPAEWYSWLYHRRSNPPTEEEIEANTISKENRLIRATELEMKHNEERQEMIKQGLLNPGKTDPSEIQNKLSFPVYDDLETSPDENIKPELQKK</sequence>
<name>Q5D916_SCHJA</name>
<accession>Q5D916</accession>
<feature type="non-terminal residue" evidence="3">
    <location>
        <position position="1"/>
    </location>
</feature>
<dbReference type="Pfam" id="PF05071">
    <property type="entry name" value="NDUFA12"/>
    <property type="match status" value="1"/>
</dbReference>
<dbReference type="GO" id="GO:0045271">
    <property type="term" value="C:respiratory chain complex I"/>
    <property type="evidence" value="ECO:0007669"/>
    <property type="project" value="InterPro"/>
</dbReference>
<feature type="compositionally biased region" description="Basic and acidic residues" evidence="2">
    <location>
        <begin position="203"/>
        <end position="212"/>
    </location>
</feature>
<feature type="region of interest" description="Disordered" evidence="2">
    <location>
        <begin position="170"/>
        <end position="212"/>
    </location>
</feature>
<dbReference type="InterPro" id="IPR052618">
    <property type="entry name" value="ComplexI_NDUFA12"/>
</dbReference>
<reference evidence="3" key="1">
    <citation type="submission" date="2004-11" db="EMBL/GenBank/DDBJ databases">
        <title>The full-length cDNA sequences of Schistosoma japonicum genes.</title>
        <authorList>
            <person name="Han Z."/>
        </authorList>
    </citation>
    <scope>NUCLEOTIDE SEQUENCE</scope>
</reference>
<dbReference type="PANTHER" id="PTHR32470">
    <property type="entry name" value="ADH DEHYDROGENASE [UBIQUINONE] 1 ALPHA SUBCOMPLEX ASSEMBLY FACTOR 2"/>
    <property type="match status" value="1"/>
</dbReference>
<evidence type="ECO:0000256" key="2">
    <source>
        <dbReference type="SAM" id="MobiDB-lite"/>
    </source>
</evidence>
<reference evidence="3" key="2">
    <citation type="journal article" date="2006" name="PLoS Pathog.">
        <title>New perspectives on host-parasite interplay by comparative transcriptomic and proteomic analyses of Schistosoma japonicum.</title>
        <authorList>
            <person name="Liu F."/>
            <person name="Lu J."/>
            <person name="Hu W."/>
            <person name="Wang S.Y."/>
            <person name="Cui S.J."/>
            <person name="Chi M."/>
            <person name="Yan Q."/>
            <person name="Wang X.R."/>
            <person name="Song H.D."/>
            <person name="Xu X.N."/>
            <person name="Wang J.J."/>
            <person name="Zhang X.L."/>
            <person name="Zhang X."/>
            <person name="Wang Z.Q."/>
            <person name="Xue C.L."/>
            <person name="Brindley P.J."/>
            <person name="McManus D.P."/>
            <person name="Yang P.Y."/>
            <person name="Feng Z."/>
            <person name="Chen Z."/>
            <person name="Han Z.G."/>
        </authorList>
    </citation>
    <scope>NUCLEOTIDE SEQUENCE</scope>
</reference>
<dbReference type="EMBL" id="AY815958">
    <property type="protein sequence ID" value="AAW27690.1"/>
    <property type="molecule type" value="mRNA"/>
</dbReference>